<name>A0A834P1J4_VESPE</name>
<dbReference type="AlphaFoldDB" id="A0A834P1J4"/>
<reference evidence="1" key="1">
    <citation type="journal article" date="2020" name="G3 (Bethesda)">
        <title>High-Quality Assemblies for Three Invasive Social Wasps from the &lt;i&gt;Vespula&lt;/i&gt; Genus.</title>
        <authorList>
            <person name="Harrop T.W.R."/>
            <person name="Guhlin J."/>
            <person name="McLaughlin G.M."/>
            <person name="Permina E."/>
            <person name="Stockwell P."/>
            <person name="Gilligan J."/>
            <person name="Le Lec M.F."/>
            <person name="Gruber M.A.M."/>
            <person name="Quinn O."/>
            <person name="Lovegrove M."/>
            <person name="Duncan E.J."/>
            <person name="Remnant E.J."/>
            <person name="Van Eeckhoven J."/>
            <person name="Graham B."/>
            <person name="Knapp R.A."/>
            <person name="Langford K.W."/>
            <person name="Kronenberg Z."/>
            <person name="Press M.O."/>
            <person name="Eacker S.M."/>
            <person name="Wilson-Rankin E.E."/>
            <person name="Purcell J."/>
            <person name="Lester P.J."/>
            <person name="Dearden P.K."/>
        </authorList>
    </citation>
    <scope>NUCLEOTIDE SEQUENCE</scope>
    <source>
        <strain evidence="1">Volc-1</strain>
    </source>
</reference>
<organism evidence="1 2">
    <name type="scientific">Vespula pensylvanica</name>
    <name type="common">Western yellow jacket</name>
    <name type="synonym">Wasp</name>
    <dbReference type="NCBI Taxonomy" id="30213"/>
    <lineage>
        <taxon>Eukaryota</taxon>
        <taxon>Metazoa</taxon>
        <taxon>Ecdysozoa</taxon>
        <taxon>Arthropoda</taxon>
        <taxon>Hexapoda</taxon>
        <taxon>Insecta</taxon>
        <taxon>Pterygota</taxon>
        <taxon>Neoptera</taxon>
        <taxon>Endopterygota</taxon>
        <taxon>Hymenoptera</taxon>
        <taxon>Apocrita</taxon>
        <taxon>Aculeata</taxon>
        <taxon>Vespoidea</taxon>
        <taxon>Vespidae</taxon>
        <taxon>Vespinae</taxon>
        <taxon>Vespula</taxon>
    </lineage>
</organism>
<accession>A0A834P1J4</accession>
<protein>
    <submittedName>
        <fullName evidence="1">Uncharacterized protein</fullName>
    </submittedName>
</protein>
<evidence type="ECO:0000313" key="1">
    <source>
        <dbReference type="EMBL" id="KAF7423900.1"/>
    </source>
</evidence>
<dbReference type="Proteomes" id="UP000600918">
    <property type="component" value="Unassembled WGS sequence"/>
</dbReference>
<dbReference type="EMBL" id="JACSDY010000007">
    <property type="protein sequence ID" value="KAF7423900.1"/>
    <property type="molecule type" value="Genomic_DNA"/>
</dbReference>
<comment type="caution">
    <text evidence="1">The sequence shown here is derived from an EMBL/GenBank/DDBJ whole genome shotgun (WGS) entry which is preliminary data.</text>
</comment>
<sequence length="81" mass="9319">MQKDKEVEPSRTEESVNRELLYPLACRRVCPTPLKRPYLTEKFTTREFVRGRDDGLAHDRFGHRAPSTVITKFSTIALPTG</sequence>
<evidence type="ECO:0000313" key="2">
    <source>
        <dbReference type="Proteomes" id="UP000600918"/>
    </source>
</evidence>
<proteinExistence type="predicted"/>
<keyword evidence="2" id="KW-1185">Reference proteome</keyword>
<gene>
    <name evidence="1" type="ORF">H0235_009183</name>
</gene>